<evidence type="ECO:0000256" key="1">
    <source>
        <dbReference type="SAM" id="MobiDB-lite"/>
    </source>
</evidence>
<comment type="caution">
    <text evidence="3">The sequence shown here is derived from an EMBL/GenBank/DDBJ whole genome shotgun (WGS) entry which is preliminary data.</text>
</comment>
<dbReference type="InterPro" id="IPR047682">
    <property type="entry name" value="SepH-like"/>
</dbReference>
<protein>
    <submittedName>
        <fullName evidence="3">Septation protein SepH</fullName>
    </submittedName>
</protein>
<dbReference type="InterPro" id="IPR021421">
    <property type="entry name" value="DUF3071"/>
</dbReference>
<feature type="compositionally biased region" description="Basic and acidic residues" evidence="1">
    <location>
        <begin position="297"/>
        <end position="324"/>
    </location>
</feature>
<keyword evidence="4" id="KW-1185">Reference proteome</keyword>
<feature type="region of interest" description="Disordered" evidence="1">
    <location>
        <begin position="270"/>
        <end position="366"/>
    </location>
</feature>
<gene>
    <name evidence="3" type="primary">sepH</name>
    <name evidence="3" type="ORF">ACFO3F_11605</name>
</gene>
<feature type="compositionally biased region" description="Low complexity" evidence="1">
    <location>
        <begin position="270"/>
        <end position="279"/>
    </location>
</feature>
<dbReference type="Proteomes" id="UP001595955">
    <property type="component" value="Unassembled WGS sequence"/>
</dbReference>
<dbReference type="Pfam" id="PF11268">
    <property type="entry name" value="DUF3071"/>
    <property type="match status" value="1"/>
</dbReference>
<dbReference type="EMBL" id="JBHSGF010000007">
    <property type="protein sequence ID" value="MFC4555894.1"/>
    <property type="molecule type" value="Genomic_DNA"/>
</dbReference>
<accession>A0ABV9DCB6</accession>
<feature type="compositionally biased region" description="Low complexity" evidence="1">
    <location>
        <begin position="325"/>
        <end position="334"/>
    </location>
</feature>
<sequence length="366" mass="39723">MVELELLGLHSDGEHLTLTGPNGQQYRLLVDDALRAAVRRDRAQLEQLRAAGTSPLRPKDIQARIRAGASAADVAEEAGLPVEHVRRYEGPVLAERTWVVEQARRFAIGRSEGAPELGDLVVDRLAARGVTTGDLEWDAVRSAGKSWEVLVRFVAGDRRREARWEADLTSRAVHALDDESRWLSETDLSTPPSAARRHLVPVPVRLYAPEPETDLGPAIAAVDATLHLGGDPQPVEEDPTEGLLAELSASRGTRQELDLGIEDDILGALDLPPAAHPPASRAEHAGDAHVLSLPPRGPDRPVRPETPRPEEHAPAEEPAERRAEAPAPTAEDPAGQPEQAPRRARTKGRRTSVPSWDEIVFGAKPE</sequence>
<proteinExistence type="predicted"/>
<evidence type="ECO:0000313" key="4">
    <source>
        <dbReference type="Proteomes" id="UP001595955"/>
    </source>
</evidence>
<reference evidence="4" key="1">
    <citation type="journal article" date="2019" name="Int. J. Syst. Evol. Microbiol.">
        <title>The Global Catalogue of Microorganisms (GCM) 10K type strain sequencing project: providing services to taxonomists for standard genome sequencing and annotation.</title>
        <authorList>
            <consortium name="The Broad Institute Genomics Platform"/>
            <consortium name="The Broad Institute Genome Sequencing Center for Infectious Disease"/>
            <person name="Wu L."/>
            <person name="Ma J."/>
        </authorList>
    </citation>
    <scope>NUCLEOTIDE SEQUENCE [LARGE SCALE GENOMIC DNA]</scope>
    <source>
        <strain evidence="4">JCM 3369</strain>
    </source>
</reference>
<feature type="domain" description="DUF3071" evidence="2">
    <location>
        <begin position="1"/>
        <end position="165"/>
    </location>
</feature>
<evidence type="ECO:0000313" key="3">
    <source>
        <dbReference type="EMBL" id="MFC4555894.1"/>
    </source>
</evidence>
<dbReference type="RefSeq" id="WP_122824209.1">
    <property type="nucleotide sequence ID" value="NZ_CP033325.1"/>
</dbReference>
<evidence type="ECO:0000259" key="2">
    <source>
        <dbReference type="Pfam" id="PF11268"/>
    </source>
</evidence>
<dbReference type="NCBIfam" id="NF040712">
    <property type="entry name" value="SepH"/>
    <property type="match status" value="1"/>
</dbReference>
<organism evidence="3 4">
    <name type="scientific">Georgenia faecalis</name>
    <dbReference type="NCBI Taxonomy" id="2483799"/>
    <lineage>
        <taxon>Bacteria</taxon>
        <taxon>Bacillati</taxon>
        <taxon>Actinomycetota</taxon>
        <taxon>Actinomycetes</taxon>
        <taxon>Micrococcales</taxon>
        <taxon>Bogoriellaceae</taxon>
        <taxon>Georgenia</taxon>
    </lineage>
</organism>
<name>A0ABV9DCB6_9MICO</name>